<proteinExistence type="predicted"/>
<gene>
    <name evidence="1" type="ORF">BDZ94DRAFT_1256343</name>
</gene>
<evidence type="ECO:0000313" key="2">
    <source>
        <dbReference type="Proteomes" id="UP000807353"/>
    </source>
</evidence>
<accession>A0A9P6CL03</accession>
<evidence type="ECO:0000313" key="1">
    <source>
        <dbReference type="EMBL" id="KAF9464394.1"/>
    </source>
</evidence>
<reference evidence="1" key="1">
    <citation type="submission" date="2020-11" db="EMBL/GenBank/DDBJ databases">
        <authorList>
            <consortium name="DOE Joint Genome Institute"/>
            <person name="Ahrendt S."/>
            <person name="Riley R."/>
            <person name="Andreopoulos W."/>
            <person name="Labutti K."/>
            <person name="Pangilinan J."/>
            <person name="Ruiz-Duenas F.J."/>
            <person name="Barrasa J.M."/>
            <person name="Sanchez-Garcia M."/>
            <person name="Camarero S."/>
            <person name="Miyauchi S."/>
            <person name="Serrano A."/>
            <person name="Linde D."/>
            <person name="Babiker R."/>
            <person name="Drula E."/>
            <person name="Ayuso-Fernandez I."/>
            <person name="Pacheco R."/>
            <person name="Padilla G."/>
            <person name="Ferreira P."/>
            <person name="Barriuso J."/>
            <person name="Kellner H."/>
            <person name="Castanera R."/>
            <person name="Alfaro M."/>
            <person name="Ramirez L."/>
            <person name="Pisabarro A.G."/>
            <person name="Kuo A."/>
            <person name="Tritt A."/>
            <person name="Lipzen A."/>
            <person name="He G."/>
            <person name="Yan M."/>
            <person name="Ng V."/>
            <person name="Cullen D."/>
            <person name="Martin F."/>
            <person name="Rosso M.-N."/>
            <person name="Henrissat B."/>
            <person name="Hibbett D."/>
            <person name="Martinez A.T."/>
            <person name="Grigoriev I.V."/>
        </authorList>
    </citation>
    <scope>NUCLEOTIDE SEQUENCE</scope>
    <source>
        <strain evidence="1">CBS 247.69</strain>
    </source>
</reference>
<comment type="caution">
    <text evidence="1">The sequence shown here is derived from an EMBL/GenBank/DDBJ whole genome shotgun (WGS) entry which is preliminary data.</text>
</comment>
<name>A0A9P6CL03_9AGAR</name>
<dbReference type="SUPFAM" id="SSF52047">
    <property type="entry name" value="RNI-like"/>
    <property type="match status" value="1"/>
</dbReference>
<dbReference type="Proteomes" id="UP000807353">
    <property type="component" value="Unassembled WGS sequence"/>
</dbReference>
<dbReference type="EMBL" id="MU150254">
    <property type="protein sequence ID" value="KAF9464394.1"/>
    <property type="molecule type" value="Genomic_DNA"/>
</dbReference>
<organism evidence="1 2">
    <name type="scientific">Collybia nuda</name>
    <dbReference type="NCBI Taxonomy" id="64659"/>
    <lineage>
        <taxon>Eukaryota</taxon>
        <taxon>Fungi</taxon>
        <taxon>Dikarya</taxon>
        <taxon>Basidiomycota</taxon>
        <taxon>Agaricomycotina</taxon>
        <taxon>Agaricomycetes</taxon>
        <taxon>Agaricomycetidae</taxon>
        <taxon>Agaricales</taxon>
        <taxon>Tricholomatineae</taxon>
        <taxon>Clitocybaceae</taxon>
        <taxon>Collybia</taxon>
    </lineage>
</organism>
<sequence>MIQPTLKLSLLSRPSREKLHSQTQDPRLPPDMLLEIAQCLAEPRNILRFCLTSSSIFALLLPALYASVDYKGPKRCTERLEFLLRRPELAHYIQKLVLRPSHLLAASQSTIEVELSITRALELLAPNLHSLRTFIWDGLEMPEDHIWATLRMSCPRLKYVGSSIGERPIPTESELFNFNNLVGFSLISKWQARADPLLPWDDILYETLPDNLWKMLLDRSAQLQELVLGGENQSIYNRLFDVRQLTRGYWPRLHSLILGRTMMQDVNSWDLDTPHRDLTDDFNHFLHSHPTLKRLDLPYPSRYPKIDLTDSNVRLESFSGSLPYLFDILGNCKLKSLRLCTEQHPSWYIPYVRRVLSELHCLTSLDIWIDLSHPTEEFESEDGFDNPESREKDHIKVFRSILVSCHSLLHFKVKCSTRTKHGFLMKDFWKALKDGPRLKTLQVFKVYALGEENMMQSALNMAHHLPSIEQITLQYSINSWSTYVRPKLKQTGTYDFIKSETGELIRMVAGEHGSGFFRPFSRFYECKPRRKYSKYVK</sequence>
<dbReference type="OrthoDB" id="3162794at2759"/>
<dbReference type="AlphaFoldDB" id="A0A9P6CL03"/>
<protein>
    <submittedName>
        <fullName evidence="1">Uncharacterized protein</fullName>
    </submittedName>
</protein>
<keyword evidence="2" id="KW-1185">Reference proteome</keyword>